<dbReference type="AlphaFoldDB" id="A0A1K1WSB5"/>
<dbReference type="NCBIfam" id="NF010933">
    <property type="entry name" value="PRK14353.1"/>
    <property type="match status" value="1"/>
</dbReference>
<name>A0A1K1WSB5_9GAMM</name>
<dbReference type="GO" id="GO:0000902">
    <property type="term" value="P:cell morphogenesis"/>
    <property type="evidence" value="ECO:0007669"/>
    <property type="project" value="UniProtKB-UniRule"/>
</dbReference>
<evidence type="ECO:0000313" key="21">
    <source>
        <dbReference type="Proteomes" id="UP000182350"/>
    </source>
</evidence>
<feature type="binding site" evidence="18">
    <location>
        <begin position="78"/>
        <end position="79"/>
    </location>
    <ligand>
        <name>UDP-N-acetyl-alpha-D-glucosamine</name>
        <dbReference type="ChEBI" id="CHEBI:57705"/>
    </ligand>
</feature>
<evidence type="ECO:0000313" key="20">
    <source>
        <dbReference type="EMBL" id="SFX40289.1"/>
    </source>
</evidence>
<keyword evidence="12 18" id="KW-0511">Multifunctional enzyme</keyword>
<evidence type="ECO:0000259" key="19">
    <source>
        <dbReference type="Pfam" id="PF12804"/>
    </source>
</evidence>
<dbReference type="CDD" id="cd02540">
    <property type="entry name" value="GT2_GlmU_N_bac"/>
    <property type="match status" value="1"/>
</dbReference>
<evidence type="ECO:0000256" key="1">
    <source>
        <dbReference type="ARBA" id="ARBA00004496"/>
    </source>
</evidence>
<dbReference type="InterPro" id="IPR050065">
    <property type="entry name" value="GlmU-like"/>
</dbReference>
<feature type="binding site" evidence="18">
    <location>
        <position position="403"/>
    </location>
    <ligand>
        <name>acetyl-CoA</name>
        <dbReference type="ChEBI" id="CHEBI:57288"/>
    </ligand>
</feature>
<protein>
    <recommendedName>
        <fullName evidence="18">Bifunctional protein GlmU</fullName>
    </recommendedName>
    <domain>
        <recommendedName>
            <fullName evidence="18">UDP-N-acetylglucosamine pyrophosphorylase</fullName>
            <ecNumber evidence="18">2.7.7.23</ecNumber>
        </recommendedName>
        <alternativeName>
            <fullName evidence="18">N-acetylglucosamine-1-phosphate uridyltransferase</fullName>
        </alternativeName>
    </domain>
    <domain>
        <recommendedName>
            <fullName evidence="18">Glucosamine-1-phosphate N-acetyltransferase</fullName>
            <ecNumber evidence="18">2.3.1.157</ecNumber>
        </recommendedName>
    </domain>
</protein>
<dbReference type="GO" id="GO:0005737">
    <property type="term" value="C:cytoplasm"/>
    <property type="evidence" value="ECO:0007669"/>
    <property type="project" value="UniProtKB-SubCell"/>
</dbReference>
<feature type="binding site" evidence="18">
    <location>
        <position position="22"/>
    </location>
    <ligand>
        <name>UDP-N-acetyl-alpha-D-glucosamine</name>
        <dbReference type="ChEBI" id="CHEBI:57705"/>
    </ligand>
</feature>
<dbReference type="InterPro" id="IPR038009">
    <property type="entry name" value="GlmU_C_LbH"/>
</dbReference>
<keyword evidence="7 18" id="KW-0479">Metal-binding</keyword>
<dbReference type="SUPFAM" id="SSF51161">
    <property type="entry name" value="Trimeric LpxA-like enzymes"/>
    <property type="match status" value="1"/>
</dbReference>
<dbReference type="UniPathway" id="UPA00113">
    <property type="reaction ID" value="UER00532"/>
</dbReference>
<evidence type="ECO:0000256" key="15">
    <source>
        <dbReference type="ARBA" id="ARBA00048247"/>
    </source>
</evidence>
<comment type="catalytic activity">
    <reaction evidence="15 18">
        <text>alpha-D-glucosamine 1-phosphate + acetyl-CoA = N-acetyl-alpha-D-glucosamine 1-phosphate + CoA + H(+)</text>
        <dbReference type="Rhea" id="RHEA:13725"/>
        <dbReference type="ChEBI" id="CHEBI:15378"/>
        <dbReference type="ChEBI" id="CHEBI:57287"/>
        <dbReference type="ChEBI" id="CHEBI:57288"/>
        <dbReference type="ChEBI" id="CHEBI:57776"/>
        <dbReference type="ChEBI" id="CHEBI:58516"/>
        <dbReference type="EC" id="2.3.1.157"/>
    </reaction>
</comment>
<evidence type="ECO:0000256" key="13">
    <source>
        <dbReference type="ARBA" id="ARBA00023315"/>
    </source>
</evidence>
<dbReference type="InterPro" id="IPR001451">
    <property type="entry name" value="Hexapep"/>
</dbReference>
<feature type="binding site" evidence="18">
    <location>
        <begin position="100"/>
        <end position="102"/>
    </location>
    <ligand>
        <name>UDP-N-acetyl-alpha-D-glucosamine</name>
        <dbReference type="ChEBI" id="CHEBI:57705"/>
    </ligand>
</feature>
<dbReference type="EC" id="2.7.7.23" evidence="18"/>
<keyword evidence="10 18" id="KW-0133">Cell shape</keyword>
<dbReference type="Pfam" id="PF00132">
    <property type="entry name" value="Hexapep"/>
    <property type="match status" value="1"/>
</dbReference>
<gene>
    <name evidence="18" type="primary">glmU</name>
    <name evidence="20" type="ORF">SAMN02745752_01542</name>
</gene>
<sequence>MSLDVVILAAGQGTRMRSALPKVLHKLAGKPLAGHVVDTARSLQAERIHLVVGHGAEQVREQLAAVDVDFVEQLQQLGTGHAVLQALPRLNPANRVLILYGDVPLIRTETLQQLLDQVSDSSIGLLTVHLDNPTGYGRILRNEQQQVVAIVEQKDATPEQLAIQEVNTGILAVTAAQLQRWLPRLGNDNAQGEYYLTDIIGMAHRENTRIHTVHPQSSAEVEGVNNRLQLAALERVYQREQAEQLMTVGVTLADPARIDIRGHLSTARDVFIDVGCVFEGNVELAEGVEVGPYCVLKNARLGPGVKLASHSVIEDAELMGDNQVGPFARLRPGTRLESGARIGNFVETKKALIHQGAKVNHLSYIGDAEVGARANIGAGTITCNYDGVNKHRTLIGAGAFIGSNTSLVAPVEIGCGATIGAGSTITRDVEDQALAVTRAKQLQKANWPRPAKLKED</sequence>
<evidence type="ECO:0000256" key="3">
    <source>
        <dbReference type="ARBA" id="ARBA00007947"/>
    </source>
</evidence>
<evidence type="ECO:0000256" key="7">
    <source>
        <dbReference type="ARBA" id="ARBA00022723"/>
    </source>
</evidence>
<keyword evidence="14 18" id="KW-0961">Cell wall biogenesis/degradation</keyword>
<keyword evidence="21" id="KW-1185">Reference proteome</keyword>
<feature type="region of interest" description="Pyrophosphorylase" evidence="18">
    <location>
        <begin position="1"/>
        <end position="227"/>
    </location>
</feature>
<feature type="binding site" evidence="18">
    <location>
        <position position="225"/>
    </location>
    <ligand>
        <name>Mg(2+)</name>
        <dbReference type="ChEBI" id="CHEBI:18420"/>
    </ligand>
</feature>
<evidence type="ECO:0000256" key="4">
    <source>
        <dbReference type="ARBA" id="ARBA00022490"/>
    </source>
</evidence>
<comment type="subunit">
    <text evidence="18">Homotrimer.</text>
</comment>
<dbReference type="OrthoDB" id="9775031at2"/>
<feature type="binding site" evidence="18">
    <location>
        <position position="438"/>
    </location>
    <ligand>
        <name>acetyl-CoA</name>
        <dbReference type="ChEBI" id="CHEBI:57288"/>
    </ligand>
</feature>
<accession>A0A1K1WSB5</accession>
<feature type="binding site" evidence="18">
    <location>
        <position position="331"/>
    </location>
    <ligand>
        <name>UDP-N-acetyl-alpha-D-glucosamine</name>
        <dbReference type="ChEBI" id="CHEBI:57705"/>
    </ligand>
</feature>
<keyword evidence="13 18" id="KW-0012">Acyltransferase</keyword>
<keyword evidence="9 18" id="KW-0460">Magnesium</keyword>
<dbReference type="InterPro" id="IPR005882">
    <property type="entry name" value="Bifunctional_GlmU"/>
</dbReference>
<feature type="binding site" evidence="18">
    <location>
        <begin position="8"/>
        <end position="11"/>
    </location>
    <ligand>
        <name>UDP-N-acetyl-alpha-D-glucosamine</name>
        <dbReference type="ChEBI" id="CHEBI:57705"/>
    </ligand>
</feature>
<dbReference type="GO" id="GO:0019134">
    <property type="term" value="F:glucosamine-1-phosphate N-acetyltransferase activity"/>
    <property type="evidence" value="ECO:0007669"/>
    <property type="project" value="UniProtKB-UniRule"/>
</dbReference>
<evidence type="ECO:0000256" key="2">
    <source>
        <dbReference type="ARBA" id="ARBA00007707"/>
    </source>
</evidence>
<evidence type="ECO:0000256" key="5">
    <source>
        <dbReference type="ARBA" id="ARBA00022679"/>
    </source>
</evidence>
<dbReference type="GO" id="GO:0003977">
    <property type="term" value="F:UDP-N-acetylglucosamine diphosphorylase activity"/>
    <property type="evidence" value="ECO:0007669"/>
    <property type="project" value="UniProtKB-UniRule"/>
</dbReference>
<feature type="binding site" evidence="18">
    <location>
        <position position="102"/>
    </location>
    <ligand>
        <name>Mg(2+)</name>
        <dbReference type="ChEBI" id="CHEBI:18420"/>
    </ligand>
</feature>
<feature type="domain" description="MobA-like NTP transferase" evidence="19">
    <location>
        <begin position="5"/>
        <end position="122"/>
    </location>
</feature>
<dbReference type="PROSITE" id="PS00101">
    <property type="entry name" value="HEXAPEP_TRANSFERASES"/>
    <property type="match status" value="1"/>
</dbReference>
<dbReference type="GO" id="GO:0009245">
    <property type="term" value="P:lipid A biosynthetic process"/>
    <property type="evidence" value="ECO:0007669"/>
    <property type="project" value="UniProtKB-UniRule"/>
</dbReference>
<keyword evidence="11 18" id="KW-0573">Peptidoglycan synthesis</keyword>
<dbReference type="GO" id="GO:0009252">
    <property type="term" value="P:peptidoglycan biosynthetic process"/>
    <property type="evidence" value="ECO:0007669"/>
    <property type="project" value="UniProtKB-UniRule"/>
</dbReference>
<dbReference type="InterPro" id="IPR011004">
    <property type="entry name" value="Trimer_LpxA-like_sf"/>
</dbReference>
<dbReference type="InterPro" id="IPR018357">
    <property type="entry name" value="Hexapep_transf_CS"/>
</dbReference>
<comment type="similarity">
    <text evidence="3 18">In the N-terminal section; belongs to the N-acetylglucosamine-1-phosphate uridyltransferase family.</text>
</comment>
<evidence type="ECO:0000256" key="11">
    <source>
        <dbReference type="ARBA" id="ARBA00022984"/>
    </source>
</evidence>
<feature type="active site" description="Proton acceptor" evidence="18">
    <location>
        <position position="361"/>
    </location>
</feature>
<dbReference type="Pfam" id="PF12804">
    <property type="entry name" value="NTP_transf_3"/>
    <property type="match status" value="1"/>
</dbReference>
<dbReference type="UniPathway" id="UPA00973"/>
<dbReference type="Gene3D" id="3.90.550.10">
    <property type="entry name" value="Spore Coat Polysaccharide Biosynthesis Protein SpsA, Chain A"/>
    <property type="match status" value="1"/>
</dbReference>
<comment type="cofactor">
    <cofactor evidence="18">
        <name>Mg(2+)</name>
        <dbReference type="ChEBI" id="CHEBI:18420"/>
    </cofactor>
    <text evidence="18">Binds 1 Mg(2+) ion per subunit.</text>
</comment>
<keyword evidence="8 18" id="KW-0677">Repeat</keyword>
<comment type="pathway">
    <text evidence="18">Nucleotide-sugar biosynthesis; UDP-N-acetyl-alpha-D-glucosamine biosynthesis; N-acetyl-alpha-D-glucosamine 1-phosphate from alpha-D-glucosamine 6-phosphate (route II): step 2/2.</text>
</comment>
<evidence type="ECO:0000256" key="16">
    <source>
        <dbReference type="ARBA" id="ARBA00048493"/>
    </source>
</evidence>
<dbReference type="NCBIfam" id="TIGR01173">
    <property type="entry name" value="glmU"/>
    <property type="match status" value="1"/>
</dbReference>
<evidence type="ECO:0000256" key="10">
    <source>
        <dbReference type="ARBA" id="ARBA00022960"/>
    </source>
</evidence>
<keyword evidence="4 18" id="KW-0963">Cytoplasm</keyword>
<comment type="pathway">
    <text evidence="18">Nucleotide-sugar biosynthesis; UDP-N-acetyl-alpha-D-glucosamine biosynthesis; UDP-N-acetyl-alpha-D-glucosamine from N-acetyl-alpha-D-glucosamine 1-phosphate: step 1/1.</text>
</comment>
<feature type="region of interest" description="Linker" evidence="18">
    <location>
        <begin position="228"/>
        <end position="248"/>
    </location>
</feature>
<evidence type="ECO:0000256" key="17">
    <source>
        <dbReference type="ARBA" id="ARBA00049628"/>
    </source>
</evidence>
<evidence type="ECO:0000256" key="12">
    <source>
        <dbReference type="ARBA" id="ARBA00023268"/>
    </source>
</evidence>
<dbReference type="GO" id="GO:0006048">
    <property type="term" value="P:UDP-N-acetylglucosamine biosynthetic process"/>
    <property type="evidence" value="ECO:0007669"/>
    <property type="project" value="UniProtKB-UniPathway"/>
</dbReference>
<comment type="catalytic activity">
    <reaction evidence="16 18">
        <text>N-acetyl-alpha-D-glucosamine 1-phosphate + UTP + H(+) = UDP-N-acetyl-alpha-D-glucosamine + diphosphate</text>
        <dbReference type="Rhea" id="RHEA:13509"/>
        <dbReference type="ChEBI" id="CHEBI:15378"/>
        <dbReference type="ChEBI" id="CHEBI:33019"/>
        <dbReference type="ChEBI" id="CHEBI:46398"/>
        <dbReference type="ChEBI" id="CHEBI:57705"/>
        <dbReference type="ChEBI" id="CHEBI:57776"/>
        <dbReference type="EC" id="2.7.7.23"/>
    </reaction>
</comment>
<dbReference type="PANTHER" id="PTHR43584">
    <property type="entry name" value="NUCLEOTIDYL TRANSFERASE"/>
    <property type="match status" value="1"/>
</dbReference>
<evidence type="ECO:0000256" key="6">
    <source>
        <dbReference type="ARBA" id="ARBA00022695"/>
    </source>
</evidence>
<evidence type="ECO:0000256" key="8">
    <source>
        <dbReference type="ARBA" id="ARBA00022737"/>
    </source>
</evidence>
<feature type="binding site" evidence="18">
    <location>
        <position position="225"/>
    </location>
    <ligand>
        <name>UDP-N-acetyl-alpha-D-glucosamine</name>
        <dbReference type="ChEBI" id="CHEBI:57705"/>
    </ligand>
</feature>
<proteinExistence type="inferred from homology"/>
<dbReference type="Proteomes" id="UP000182350">
    <property type="component" value="Unassembled WGS sequence"/>
</dbReference>
<dbReference type="InterPro" id="IPR029044">
    <property type="entry name" value="Nucleotide-diphossugar_trans"/>
</dbReference>
<feature type="binding site" evidence="18">
    <location>
        <position position="73"/>
    </location>
    <ligand>
        <name>UDP-N-acetyl-alpha-D-glucosamine</name>
        <dbReference type="ChEBI" id="CHEBI:57705"/>
    </ligand>
</feature>
<feature type="binding site" evidence="18">
    <location>
        <position position="364"/>
    </location>
    <ligand>
        <name>UDP-N-acetyl-alpha-D-glucosamine</name>
        <dbReference type="ChEBI" id="CHEBI:57705"/>
    </ligand>
</feature>
<feature type="binding site" evidence="18">
    <location>
        <position position="421"/>
    </location>
    <ligand>
        <name>acetyl-CoA</name>
        <dbReference type="ChEBI" id="CHEBI:57288"/>
    </ligand>
</feature>
<feature type="binding site" evidence="18">
    <location>
        <position position="378"/>
    </location>
    <ligand>
        <name>acetyl-CoA</name>
        <dbReference type="ChEBI" id="CHEBI:57288"/>
    </ligand>
</feature>
<evidence type="ECO:0000256" key="18">
    <source>
        <dbReference type="HAMAP-Rule" id="MF_01631"/>
    </source>
</evidence>
<dbReference type="Gene3D" id="2.160.10.10">
    <property type="entry name" value="Hexapeptide repeat proteins"/>
    <property type="match status" value="1"/>
</dbReference>
<dbReference type="PANTHER" id="PTHR43584:SF3">
    <property type="entry name" value="BIFUNCTIONAL PROTEIN GLMU"/>
    <property type="match status" value="1"/>
</dbReference>
<dbReference type="GO" id="GO:0008360">
    <property type="term" value="P:regulation of cell shape"/>
    <property type="evidence" value="ECO:0007669"/>
    <property type="project" value="UniProtKB-KW"/>
</dbReference>
<evidence type="ECO:0000256" key="9">
    <source>
        <dbReference type="ARBA" id="ARBA00022842"/>
    </source>
</evidence>
<organism evidence="20 21">
    <name type="scientific">Marinospirillum alkaliphilum DSM 21637</name>
    <dbReference type="NCBI Taxonomy" id="1122209"/>
    <lineage>
        <taxon>Bacteria</taxon>
        <taxon>Pseudomonadati</taxon>
        <taxon>Pseudomonadota</taxon>
        <taxon>Gammaproteobacteria</taxon>
        <taxon>Oceanospirillales</taxon>
        <taxon>Oceanospirillaceae</taxon>
        <taxon>Marinospirillum</taxon>
    </lineage>
</organism>
<evidence type="ECO:0000256" key="14">
    <source>
        <dbReference type="ARBA" id="ARBA00023316"/>
    </source>
</evidence>
<dbReference type="CDD" id="cd03353">
    <property type="entry name" value="LbH_GlmU_C"/>
    <property type="match status" value="1"/>
</dbReference>
<comment type="pathway">
    <text evidence="18">Bacterial outer membrane biogenesis; LPS lipid A biosynthesis.</text>
</comment>
<feature type="binding site" evidence="18">
    <location>
        <position position="137"/>
    </location>
    <ligand>
        <name>UDP-N-acetyl-alpha-D-glucosamine</name>
        <dbReference type="ChEBI" id="CHEBI:57705"/>
    </ligand>
</feature>
<dbReference type="GO" id="GO:0016020">
    <property type="term" value="C:membrane"/>
    <property type="evidence" value="ECO:0007669"/>
    <property type="project" value="GOC"/>
</dbReference>
<feature type="binding site" evidence="18">
    <location>
        <position position="375"/>
    </location>
    <ligand>
        <name>UDP-N-acetyl-alpha-D-glucosamine</name>
        <dbReference type="ChEBI" id="CHEBI:57705"/>
    </ligand>
</feature>
<feature type="binding site" evidence="18">
    <location>
        <position position="167"/>
    </location>
    <ligand>
        <name>UDP-N-acetyl-alpha-D-glucosamine</name>
        <dbReference type="ChEBI" id="CHEBI:57705"/>
    </ligand>
</feature>
<dbReference type="STRING" id="1122209.SAMN02745752_01542"/>
<feature type="binding site" evidence="18">
    <location>
        <position position="152"/>
    </location>
    <ligand>
        <name>UDP-N-acetyl-alpha-D-glucosamine</name>
        <dbReference type="ChEBI" id="CHEBI:57705"/>
    </ligand>
</feature>
<feature type="binding site" evidence="18">
    <location>
        <begin position="384"/>
        <end position="385"/>
    </location>
    <ligand>
        <name>acetyl-CoA</name>
        <dbReference type="ChEBI" id="CHEBI:57288"/>
    </ligand>
</feature>
<comment type="function">
    <text evidence="17 18">Catalyzes the last two sequential reactions in the de novo biosynthetic pathway for UDP-N-acetylglucosamine (UDP-GlcNAc). The C-terminal domain catalyzes the transfer of acetyl group from acetyl coenzyme A to glucosamine-1-phosphate (GlcN-1-P) to produce N-acetylglucosamine-1-phosphate (GlcNAc-1-P), which is converted into UDP-GlcNAc by the transfer of uridine 5-monophosphate (from uridine 5-triphosphate), a reaction catalyzed by the N-terminal domain.</text>
</comment>
<dbReference type="EC" id="2.3.1.157" evidence="18"/>
<dbReference type="SUPFAM" id="SSF53448">
    <property type="entry name" value="Nucleotide-diphospho-sugar transferases"/>
    <property type="match status" value="1"/>
</dbReference>
<keyword evidence="5 18" id="KW-0808">Transferase</keyword>
<dbReference type="HAMAP" id="MF_01631">
    <property type="entry name" value="GlmU"/>
    <property type="match status" value="1"/>
</dbReference>
<dbReference type="InterPro" id="IPR025877">
    <property type="entry name" value="MobA-like_NTP_Trfase"/>
</dbReference>
<comment type="subcellular location">
    <subcellularLocation>
        <location evidence="1 18">Cytoplasm</location>
    </subcellularLocation>
</comment>
<comment type="similarity">
    <text evidence="2 18">In the C-terminal section; belongs to the transferase hexapeptide repeat family.</text>
</comment>
<feature type="binding site" evidence="18">
    <location>
        <position position="349"/>
    </location>
    <ligand>
        <name>UDP-N-acetyl-alpha-D-glucosamine</name>
        <dbReference type="ChEBI" id="CHEBI:57705"/>
    </ligand>
</feature>
<keyword evidence="6 18" id="KW-0548">Nucleotidyltransferase</keyword>
<dbReference type="GO" id="GO:0071555">
    <property type="term" value="P:cell wall organization"/>
    <property type="evidence" value="ECO:0007669"/>
    <property type="project" value="UniProtKB-KW"/>
</dbReference>
<feature type="region of interest" description="N-acetyltransferase" evidence="18">
    <location>
        <begin position="249"/>
        <end position="456"/>
    </location>
</feature>
<dbReference type="EMBL" id="FPJW01000004">
    <property type="protein sequence ID" value="SFX40289.1"/>
    <property type="molecule type" value="Genomic_DNA"/>
</dbReference>
<reference evidence="20 21" key="1">
    <citation type="submission" date="2016-11" db="EMBL/GenBank/DDBJ databases">
        <authorList>
            <person name="Jaros S."/>
            <person name="Januszkiewicz K."/>
            <person name="Wedrychowicz H."/>
        </authorList>
    </citation>
    <scope>NUCLEOTIDE SEQUENCE [LARGE SCALE GENOMIC DNA]</scope>
    <source>
        <strain evidence="20 21">DSM 21637</strain>
    </source>
</reference>
<dbReference type="GO" id="GO:0000287">
    <property type="term" value="F:magnesium ion binding"/>
    <property type="evidence" value="ECO:0007669"/>
    <property type="project" value="UniProtKB-UniRule"/>
</dbReference>
<dbReference type="RefSeq" id="WP_072325825.1">
    <property type="nucleotide sequence ID" value="NZ_FPJW01000004.1"/>
</dbReference>